<dbReference type="GO" id="GO:0016787">
    <property type="term" value="F:hydrolase activity"/>
    <property type="evidence" value="ECO:0007669"/>
    <property type="project" value="UniProtKB-KW"/>
</dbReference>
<evidence type="ECO:0000313" key="9">
    <source>
        <dbReference type="Proteomes" id="UP000192578"/>
    </source>
</evidence>
<dbReference type="EC" id="3.2.2.-" evidence="6"/>
<comment type="catalytic activity">
    <reaction evidence="5 6">
        <text>queuosine 5'-phosphate + H2O = queuine + D-ribose 5-phosphate</text>
        <dbReference type="Rhea" id="RHEA:75387"/>
        <dbReference type="ChEBI" id="CHEBI:15377"/>
        <dbReference type="ChEBI" id="CHEBI:17433"/>
        <dbReference type="ChEBI" id="CHEBI:78346"/>
        <dbReference type="ChEBI" id="CHEBI:194371"/>
    </reaction>
    <physiologicalReaction direction="left-to-right" evidence="5 6">
        <dbReference type="Rhea" id="RHEA:75388"/>
    </physiologicalReaction>
</comment>
<proteinExistence type="inferred from homology"/>
<dbReference type="AlphaFoldDB" id="A0A9X6NES0"/>
<dbReference type="GO" id="GO:0006400">
    <property type="term" value="P:tRNA modification"/>
    <property type="evidence" value="ECO:0007669"/>
    <property type="project" value="TreeGrafter"/>
</dbReference>
<evidence type="ECO:0000256" key="7">
    <source>
        <dbReference type="SAM" id="MobiDB-lite"/>
    </source>
</evidence>
<evidence type="ECO:0000256" key="6">
    <source>
        <dbReference type="RuleBase" id="RU365002"/>
    </source>
</evidence>
<dbReference type="OrthoDB" id="416777at2759"/>
<dbReference type="PANTHER" id="PTHR21314:SF0">
    <property type="entry name" value="QUEUOSINE 5'-PHOSPHATE N-GLYCOSYLASE_HYDROLASE"/>
    <property type="match status" value="1"/>
</dbReference>
<keyword evidence="1 6" id="KW-0378">Hydrolase</keyword>
<dbReference type="PANTHER" id="PTHR21314">
    <property type="entry name" value="QUEUOSINE 5'-PHOSPHATE N-GLYCOSYLASE_HYDROLASE-RELATED"/>
    <property type="match status" value="1"/>
</dbReference>
<reference evidence="9" key="1">
    <citation type="submission" date="2017-01" db="EMBL/GenBank/DDBJ databases">
        <title>Comparative genomics of anhydrobiosis in the tardigrade Hypsibius dujardini.</title>
        <authorList>
            <person name="Yoshida Y."/>
            <person name="Koutsovoulos G."/>
            <person name="Laetsch D."/>
            <person name="Stevens L."/>
            <person name="Kumar S."/>
            <person name="Horikawa D."/>
            <person name="Ishino K."/>
            <person name="Komine S."/>
            <person name="Tomita M."/>
            <person name="Blaxter M."/>
            <person name="Arakawa K."/>
        </authorList>
    </citation>
    <scope>NUCLEOTIDE SEQUENCE [LARGE SCALE GENOMIC DNA]</scope>
    <source>
        <strain evidence="9">Z151</strain>
    </source>
</reference>
<evidence type="ECO:0000256" key="1">
    <source>
        <dbReference type="ARBA" id="ARBA00022801"/>
    </source>
</evidence>
<dbReference type="EMBL" id="MTYJ01000288">
    <property type="protein sequence ID" value="OWA52830.1"/>
    <property type="molecule type" value="Genomic_DNA"/>
</dbReference>
<organism evidence="8 9">
    <name type="scientific">Hypsibius exemplaris</name>
    <name type="common">Freshwater tardigrade</name>
    <dbReference type="NCBI Taxonomy" id="2072580"/>
    <lineage>
        <taxon>Eukaryota</taxon>
        <taxon>Metazoa</taxon>
        <taxon>Ecdysozoa</taxon>
        <taxon>Tardigrada</taxon>
        <taxon>Eutardigrada</taxon>
        <taxon>Parachela</taxon>
        <taxon>Hypsibioidea</taxon>
        <taxon>Hypsibiidae</taxon>
        <taxon>Hypsibius</taxon>
    </lineage>
</organism>
<comment type="function">
    <text evidence="6">Catalyzes the hydrolysis of queuosine 5'-phosphate, releasing the nucleobase queuine (q). Is required for salvage of queuine from exogenous queuosine (Q) that is imported and then converted to queuosine 5'-phosphate intracellularly.</text>
</comment>
<dbReference type="InterPro" id="IPR019438">
    <property type="entry name" value="Q_salvage"/>
</dbReference>
<evidence type="ECO:0000313" key="8">
    <source>
        <dbReference type="EMBL" id="OWA52830.1"/>
    </source>
</evidence>
<evidence type="ECO:0000256" key="5">
    <source>
        <dbReference type="ARBA" id="ARBA00048204"/>
    </source>
</evidence>
<evidence type="ECO:0000256" key="4">
    <source>
        <dbReference type="ARBA" id="ARBA00035393"/>
    </source>
</evidence>
<feature type="region of interest" description="Disordered" evidence="7">
    <location>
        <begin position="1"/>
        <end position="29"/>
    </location>
</feature>
<comment type="similarity">
    <text evidence="2 6">Belongs to the QNG1 protein family.</text>
</comment>
<name>A0A9X6NES0_HYPEX</name>
<sequence length="370" mass="41700">MVQPSSSANGDVDVARSPADLPLSGSPSSRVRHSAKFIASASDSVAIHLDAVAKLAQLLVTHSRCGEMGLDRWKKHELHPKSGDQAAVDWIFVADTLNFSFWSEVEDVTSPEKYAVEYRGKRYTGYWSCCAAINRAIDEGIPILDARYLASITDAQVSHIFRASGKGEMPMLAERRANLQEAGKVLVEKYGGTFLNAIRAAGNSSQKLLETILNDFPSYRDTGTFKGEKVEFYKRAQILVADVWACFEGEGFGMFTDIDQLTIFADYRIPQVLNYFGTMTYSPELQKKLDANYMFQYGEHEEEEIRGCTIHVSELLKNELNRLIKTAGANAPDQPEVNAIVLDHYLWDYRQLHNDDMKHTPYHKVRCIYY</sequence>
<comment type="caution">
    <text evidence="8">The sequence shown here is derived from an EMBL/GenBank/DDBJ whole genome shotgun (WGS) entry which is preliminary data.</text>
</comment>
<protein>
    <recommendedName>
        <fullName evidence="3 6">Queuosine 5'-phosphate N-glycosylase/hydrolase</fullName>
        <ecNumber evidence="6">3.2.2.-</ecNumber>
    </recommendedName>
    <alternativeName>
        <fullName evidence="4 6">Queuosine-nucleotide N-glycosylase/hydrolase</fullName>
    </alternativeName>
</protein>
<accession>A0A9X6NES0</accession>
<dbReference type="Pfam" id="PF10343">
    <property type="entry name" value="Q_salvage"/>
    <property type="match status" value="1"/>
</dbReference>
<dbReference type="Proteomes" id="UP000192578">
    <property type="component" value="Unassembled WGS sequence"/>
</dbReference>
<evidence type="ECO:0000256" key="2">
    <source>
        <dbReference type="ARBA" id="ARBA00035119"/>
    </source>
</evidence>
<gene>
    <name evidence="8" type="ORF">BV898_17272</name>
</gene>
<keyword evidence="9" id="KW-1185">Reference proteome</keyword>
<evidence type="ECO:0000256" key="3">
    <source>
        <dbReference type="ARBA" id="ARBA00035306"/>
    </source>
</evidence>